<gene>
    <name evidence="2" type="ORF">BpHYR1_033511</name>
</gene>
<sequence length="85" mass="9662">MGAGNLESDNFPIPDHNQVTIIFVYLTFIFSIPVIVINLFGGVSNYEIKNMKLSLNQKSENRNEEENSNESVRSSLLKNKRIAFL</sequence>
<evidence type="ECO:0000313" key="2">
    <source>
        <dbReference type="EMBL" id="RNA15750.1"/>
    </source>
</evidence>
<evidence type="ECO:0000256" key="1">
    <source>
        <dbReference type="SAM" id="Phobius"/>
    </source>
</evidence>
<name>A0A3M7QWK6_BRAPC</name>
<protein>
    <submittedName>
        <fullName evidence="2">Uncharacterized protein</fullName>
    </submittedName>
</protein>
<comment type="caution">
    <text evidence="2">The sequence shown here is derived from an EMBL/GenBank/DDBJ whole genome shotgun (WGS) entry which is preliminary data.</text>
</comment>
<accession>A0A3M7QWK6</accession>
<proteinExistence type="predicted"/>
<keyword evidence="3" id="KW-1185">Reference proteome</keyword>
<feature type="transmembrane region" description="Helical" evidence="1">
    <location>
        <begin position="20"/>
        <end position="43"/>
    </location>
</feature>
<keyword evidence="1" id="KW-0812">Transmembrane</keyword>
<keyword evidence="1" id="KW-0472">Membrane</keyword>
<organism evidence="2 3">
    <name type="scientific">Brachionus plicatilis</name>
    <name type="common">Marine rotifer</name>
    <name type="synonym">Brachionus muelleri</name>
    <dbReference type="NCBI Taxonomy" id="10195"/>
    <lineage>
        <taxon>Eukaryota</taxon>
        <taxon>Metazoa</taxon>
        <taxon>Spiralia</taxon>
        <taxon>Gnathifera</taxon>
        <taxon>Rotifera</taxon>
        <taxon>Eurotatoria</taxon>
        <taxon>Monogononta</taxon>
        <taxon>Pseudotrocha</taxon>
        <taxon>Ploima</taxon>
        <taxon>Brachionidae</taxon>
        <taxon>Brachionus</taxon>
    </lineage>
</organism>
<keyword evidence="1" id="KW-1133">Transmembrane helix</keyword>
<evidence type="ECO:0000313" key="3">
    <source>
        <dbReference type="Proteomes" id="UP000276133"/>
    </source>
</evidence>
<reference evidence="2 3" key="1">
    <citation type="journal article" date="2018" name="Sci. Rep.">
        <title>Genomic signatures of local adaptation to the degree of environmental predictability in rotifers.</title>
        <authorList>
            <person name="Franch-Gras L."/>
            <person name="Hahn C."/>
            <person name="Garcia-Roger E.M."/>
            <person name="Carmona M.J."/>
            <person name="Serra M."/>
            <person name="Gomez A."/>
        </authorList>
    </citation>
    <scope>NUCLEOTIDE SEQUENCE [LARGE SCALE GENOMIC DNA]</scope>
    <source>
        <strain evidence="2">HYR1</strain>
    </source>
</reference>
<dbReference type="EMBL" id="REGN01004895">
    <property type="protein sequence ID" value="RNA15750.1"/>
    <property type="molecule type" value="Genomic_DNA"/>
</dbReference>
<dbReference type="Proteomes" id="UP000276133">
    <property type="component" value="Unassembled WGS sequence"/>
</dbReference>
<dbReference type="AlphaFoldDB" id="A0A3M7QWK6"/>